<dbReference type="Proteomes" id="UP000034022">
    <property type="component" value="Unassembled WGS sequence"/>
</dbReference>
<evidence type="ECO:0000313" key="4">
    <source>
        <dbReference type="Proteomes" id="UP000034022"/>
    </source>
</evidence>
<dbReference type="EMBL" id="LBUU01000002">
    <property type="protein sequence ID" value="KKQ70937.1"/>
    <property type="molecule type" value="Genomic_DNA"/>
</dbReference>
<feature type="signal peptide" evidence="2">
    <location>
        <begin position="1"/>
        <end position="19"/>
    </location>
</feature>
<dbReference type="Pfam" id="PF01875">
    <property type="entry name" value="Memo"/>
    <property type="match status" value="1"/>
</dbReference>
<gene>
    <name evidence="3" type="ORF">US91_C0002G0016</name>
</gene>
<comment type="caution">
    <text evidence="3">The sequence shown here is derived from an EMBL/GenBank/DDBJ whole genome shotgun (WGS) entry which is preliminary data.</text>
</comment>
<evidence type="ECO:0000256" key="2">
    <source>
        <dbReference type="SAM" id="SignalP"/>
    </source>
</evidence>
<feature type="chain" id="PRO_5002533116" description="AmmeMemoRadiSam system protein B" evidence="2">
    <location>
        <begin position="20"/>
        <end position="270"/>
    </location>
</feature>
<protein>
    <recommendedName>
        <fullName evidence="5">AmmeMemoRadiSam system protein B</fullName>
    </recommendedName>
</protein>
<evidence type="ECO:0000313" key="3">
    <source>
        <dbReference type="EMBL" id="KKQ70937.1"/>
    </source>
</evidence>
<dbReference type="NCBIfam" id="TIGR04336">
    <property type="entry name" value="AmmeMemoSam_B"/>
    <property type="match status" value="1"/>
</dbReference>
<evidence type="ECO:0000256" key="1">
    <source>
        <dbReference type="ARBA" id="ARBA00006315"/>
    </source>
</evidence>
<name>A0A0G0JWA6_9BACT</name>
<proteinExistence type="inferred from homology"/>
<dbReference type="Gene3D" id="3.40.830.10">
    <property type="entry name" value="LigB-like"/>
    <property type="match status" value="1"/>
</dbReference>
<evidence type="ECO:0008006" key="5">
    <source>
        <dbReference type="Google" id="ProtNLM"/>
    </source>
</evidence>
<dbReference type="InterPro" id="IPR002737">
    <property type="entry name" value="MEMO1_fam"/>
</dbReference>
<keyword evidence="2" id="KW-0732">Signal</keyword>
<dbReference type="AlphaFoldDB" id="A0A0G0JWA6"/>
<comment type="similarity">
    <text evidence="1">Belongs to the MEMO1 family.</text>
</comment>
<accession>A0A0G0JWA6</accession>
<sequence length="270" mass="30847">MKKILIIIILLSLVTSASASNLDYDYKQYKGLIESEMDKVQIQKSDKHPVAGVTSHHLPTAAPLIARFYAELKKRRPDIKRFVVIGPDHFEKCRKNFSQNKNKLQTAFGDVKADDNIVLALEKMGANTDDKCFYNEHAIGVQANFIKKYFPDATLNSVILSNSARSRNFMELQKYLAKNQDIFLVLSLDFSHYQTKKVADKIDTQTKKKMEKLDSRGLGLENVDSPGGLKLILDYAKQNKLKSEIFLHKNSAEYDGDRNYTTSYFDVFFN</sequence>
<reference evidence="3 4" key="1">
    <citation type="journal article" date="2015" name="Nature">
        <title>rRNA introns, odd ribosomes, and small enigmatic genomes across a large radiation of phyla.</title>
        <authorList>
            <person name="Brown C.T."/>
            <person name="Hug L.A."/>
            <person name="Thomas B.C."/>
            <person name="Sharon I."/>
            <person name="Castelle C.J."/>
            <person name="Singh A."/>
            <person name="Wilkins M.J."/>
            <person name="Williams K.H."/>
            <person name="Banfield J.F."/>
        </authorList>
    </citation>
    <scope>NUCLEOTIDE SEQUENCE [LARGE SCALE GENOMIC DNA]</scope>
</reference>
<dbReference type="PANTHER" id="PTHR11060">
    <property type="entry name" value="PROTEIN MEMO1"/>
    <property type="match status" value="1"/>
</dbReference>
<dbReference type="PANTHER" id="PTHR11060:SF0">
    <property type="entry name" value="PROTEIN MEMO1"/>
    <property type="match status" value="1"/>
</dbReference>
<organism evidence="3 4">
    <name type="scientific">Candidatus Falkowbacteria bacterium GW2011_GWE1_38_31</name>
    <dbReference type="NCBI Taxonomy" id="1618638"/>
    <lineage>
        <taxon>Bacteria</taxon>
        <taxon>Candidatus Falkowiibacteriota</taxon>
    </lineage>
</organism>